<feature type="compositionally biased region" description="Basic and acidic residues" evidence="1">
    <location>
        <begin position="101"/>
        <end position="114"/>
    </location>
</feature>
<feature type="compositionally biased region" description="Basic and acidic residues" evidence="1">
    <location>
        <begin position="1"/>
        <end position="17"/>
    </location>
</feature>
<accession>A0A1I7YHZ6</accession>
<organism evidence="2 3">
    <name type="scientific">Steinernema glaseri</name>
    <dbReference type="NCBI Taxonomy" id="37863"/>
    <lineage>
        <taxon>Eukaryota</taxon>
        <taxon>Metazoa</taxon>
        <taxon>Ecdysozoa</taxon>
        <taxon>Nematoda</taxon>
        <taxon>Chromadorea</taxon>
        <taxon>Rhabditida</taxon>
        <taxon>Tylenchina</taxon>
        <taxon>Panagrolaimomorpha</taxon>
        <taxon>Strongyloidoidea</taxon>
        <taxon>Steinernematidae</taxon>
        <taxon>Steinernema</taxon>
    </lineage>
</organism>
<evidence type="ECO:0000256" key="1">
    <source>
        <dbReference type="SAM" id="MobiDB-lite"/>
    </source>
</evidence>
<name>A0A1I7YHZ6_9BILA</name>
<dbReference type="Proteomes" id="UP000095287">
    <property type="component" value="Unplaced"/>
</dbReference>
<dbReference type="WBParaSite" id="L893_g16611.t1">
    <property type="protein sequence ID" value="L893_g16611.t1"/>
    <property type="gene ID" value="L893_g16611"/>
</dbReference>
<feature type="region of interest" description="Disordered" evidence="1">
    <location>
        <begin position="1"/>
        <end position="53"/>
    </location>
</feature>
<evidence type="ECO:0000313" key="2">
    <source>
        <dbReference type="Proteomes" id="UP000095287"/>
    </source>
</evidence>
<protein>
    <submittedName>
        <fullName evidence="3">SENP6</fullName>
    </submittedName>
</protein>
<keyword evidence="2" id="KW-1185">Reference proteome</keyword>
<sequence>MPRDRKQRWEQRGRNADAFDSPEIPKRRKHGITENGQLPPERRSSRTTGDGGAETILMTRSKECRSSTFGLVSSVKMRDGTAEVIMNNFKPDWSRQRRPKNRLDDNADGHSKTV</sequence>
<feature type="region of interest" description="Disordered" evidence="1">
    <location>
        <begin position="89"/>
        <end position="114"/>
    </location>
</feature>
<dbReference type="AlphaFoldDB" id="A0A1I7YHZ6"/>
<reference evidence="3" key="1">
    <citation type="submission" date="2016-11" db="UniProtKB">
        <authorList>
            <consortium name="WormBaseParasite"/>
        </authorList>
    </citation>
    <scope>IDENTIFICATION</scope>
</reference>
<evidence type="ECO:0000313" key="3">
    <source>
        <dbReference type="WBParaSite" id="L893_g16611.t1"/>
    </source>
</evidence>
<proteinExistence type="predicted"/>